<keyword evidence="3 4" id="KW-0413">Isomerase</keyword>
<comment type="function">
    <text evidence="3">Catalyzes the epimerization of the C3' and C5'positions of dTDP-6-deoxy-D-xylo-4-hexulose, forming dTDP-6-deoxy-L-lyxo-4-hexulose.</text>
</comment>
<dbReference type="OrthoDB" id="9800680at2"/>
<dbReference type="GO" id="GO:0019305">
    <property type="term" value="P:dTDP-rhamnose biosynthetic process"/>
    <property type="evidence" value="ECO:0007669"/>
    <property type="project" value="UniProtKB-UniRule"/>
</dbReference>
<comment type="pathway">
    <text evidence="3">Carbohydrate biosynthesis; dTDP-L-rhamnose biosynthesis.</text>
</comment>
<feature type="active site" description="Proton acceptor" evidence="1">
    <location>
        <position position="62"/>
    </location>
</feature>
<gene>
    <name evidence="4" type="primary">rfbC</name>
    <name evidence="4" type="ORF">FA727_13075</name>
</gene>
<evidence type="ECO:0000313" key="4">
    <source>
        <dbReference type="EMBL" id="TKC17134.1"/>
    </source>
</evidence>
<keyword evidence="5" id="KW-1185">Reference proteome</keyword>
<comment type="catalytic activity">
    <reaction evidence="3">
        <text>dTDP-4-dehydro-6-deoxy-alpha-D-glucose = dTDP-4-dehydro-beta-L-rhamnose</text>
        <dbReference type="Rhea" id="RHEA:16969"/>
        <dbReference type="ChEBI" id="CHEBI:57649"/>
        <dbReference type="ChEBI" id="CHEBI:62830"/>
        <dbReference type="EC" id="5.1.3.13"/>
    </reaction>
</comment>
<reference evidence="4 5" key="1">
    <citation type="journal article" date="2011" name="J. Microbiol.">
        <title>Bacillus kyonggiensis sp. nov., isolated from soil of a lettuce field.</title>
        <authorList>
            <person name="Dong K."/>
            <person name="Lee S."/>
        </authorList>
    </citation>
    <scope>NUCLEOTIDE SEQUENCE [LARGE SCALE GENOMIC DNA]</scope>
    <source>
        <strain evidence="4 5">NB22</strain>
    </source>
</reference>
<dbReference type="EMBL" id="SWBM01000002">
    <property type="protein sequence ID" value="TKC17134.1"/>
    <property type="molecule type" value="Genomic_DNA"/>
</dbReference>
<comment type="similarity">
    <text evidence="3">Belongs to the dTDP-4-dehydrorhamnose 3,5-epimerase family.</text>
</comment>
<dbReference type="Proteomes" id="UP000307756">
    <property type="component" value="Unassembled WGS sequence"/>
</dbReference>
<dbReference type="InterPro" id="IPR000888">
    <property type="entry name" value="RmlC-like"/>
</dbReference>
<evidence type="ECO:0000313" key="5">
    <source>
        <dbReference type="Proteomes" id="UP000307756"/>
    </source>
</evidence>
<organism evidence="4 5">
    <name type="scientific">Robertmurraya kyonggiensis</name>
    <dbReference type="NCBI Taxonomy" id="1037680"/>
    <lineage>
        <taxon>Bacteria</taxon>
        <taxon>Bacillati</taxon>
        <taxon>Bacillota</taxon>
        <taxon>Bacilli</taxon>
        <taxon>Bacillales</taxon>
        <taxon>Bacillaceae</taxon>
        <taxon>Robertmurraya</taxon>
    </lineage>
</organism>
<comment type="caution">
    <text evidence="4">The sequence shown here is derived from an EMBL/GenBank/DDBJ whole genome shotgun (WGS) entry which is preliminary data.</text>
</comment>
<evidence type="ECO:0000256" key="1">
    <source>
        <dbReference type="PIRSR" id="PIRSR600888-1"/>
    </source>
</evidence>
<name>A0A4U1D4N0_9BACI</name>
<dbReference type="GO" id="GO:0008830">
    <property type="term" value="F:dTDP-4-dehydrorhamnose 3,5-epimerase activity"/>
    <property type="evidence" value="ECO:0007669"/>
    <property type="project" value="UniProtKB-UniRule"/>
</dbReference>
<dbReference type="GO" id="GO:0000271">
    <property type="term" value="P:polysaccharide biosynthetic process"/>
    <property type="evidence" value="ECO:0007669"/>
    <property type="project" value="TreeGrafter"/>
</dbReference>
<sequence length="180" mass="20713">MKTLRKTKIPGVYELINNQFNDQRGSFVKKFHENDFEENGLQSDFKEQYFSVSKKGVFRGFHFQTPPEDHVKLVYCVQGEVLDIVVDLRKSSPTFGLYVTFDLSAEEGNSIYIPKGCAHGFFVKSEQAILVYNVTTVYSPIHDTGIHWSSVKVPELNSEMIISERDNHFDSLENYKSPFN</sequence>
<comment type="subunit">
    <text evidence="3">Homodimer.</text>
</comment>
<dbReference type="GO" id="GO:0005829">
    <property type="term" value="C:cytosol"/>
    <property type="evidence" value="ECO:0007669"/>
    <property type="project" value="TreeGrafter"/>
</dbReference>
<feature type="site" description="Participates in a stacking interaction with the thymidine ring of dTDP-4-oxo-6-deoxyglucose" evidence="2">
    <location>
        <position position="138"/>
    </location>
</feature>
<evidence type="ECO:0000256" key="3">
    <source>
        <dbReference type="RuleBase" id="RU364069"/>
    </source>
</evidence>
<dbReference type="InterPro" id="IPR011051">
    <property type="entry name" value="RmlC_Cupin_sf"/>
</dbReference>
<dbReference type="NCBIfam" id="TIGR01221">
    <property type="entry name" value="rmlC"/>
    <property type="match status" value="1"/>
</dbReference>
<protein>
    <recommendedName>
        <fullName evidence="3">dTDP-4-dehydrorhamnose 3,5-epimerase</fullName>
        <ecNumber evidence="3">5.1.3.13</ecNumber>
    </recommendedName>
    <alternativeName>
        <fullName evidence="3">Thymidine diphospho-4-keto-rhamnose 3,5-epimerase</fullName>
    </alternativeName>
</protein>
<accession>A0A4U1D4N0</accession>
<dbReference type="PANTHER" id="PTHR21047">
    <property type="entry name" value="DTDP-6-DEOXY-D-GLUCOSE-3,5 EPIMERASE"/>
    <property type="match status" value="1"/>
</dbReference>
<dbReference type="Gene3D" id="2.60.120.10">
    <property type="entry name" value="Jelly Rolls"/>
    <property type="match status" value="1"/>
</dbReference>
<feature type="active site" description="Proton donor" evidence="1">
    <location>
        <position position="132"/>
    </location>
</feature>
<dbReference type="AlphaFoldDB" id="A0A4U1D4N0"/>
<dbReference type="UniPathway" id="UPA00124"/>
<proteinExistence type="inferred from homology"/>
<dbReference type="CDD" id="cd00438">
    <property type="entry name" value="cupin_RmlC"/>
    <property type="match status" value="1"/>
</dbReference>
<evidence type="ECO:0000256" key="2">
    <source>
        <dbReference type="PIRSR" id="PIRSR600888-3"/>
    </source>
</evidence>
<dbReference type="Pfam" id="PF00908">
    <property type="entry name" value="dTDP_sugar_isom"/>
    <property type="match status" value="1"/>
</dbReference>
<dbReference type="PANTHER" id="PTHR21047:SF2">
    <property type="entry name" value="THYMIDINE DIPHOSPHO-4-KETO-RHAMNOSE 3,5-EPIMERASE"/>
    <property type="match status" value="1"/>
</dbReference>
<dbReference type="SUPFAM" id="SSF51182">
    <property type="entry name" value="RmlC-like cupins"/>
    <property type="match status" value="1"/>
</dbReference>
<dbReference type="InterPro" id="IPR014710">
    <property type="entry name" value="RmlC-like_jellyroll"/>
</dbReference>
<dbReference type="EC" id="5.1.3.13" evidence="3"/>